<gene>
    <name evidence="1" type="ORF">G647_06052</name>
</gene>
<organism evidence="1 2">
    <name type="scientific">Cladophialophora carrionii CBS 160.54</name>
    <dbReference type="NCBI Taxonomy" id="1279043"/>
    <lineage>
        <taxon>Eukaryota</taxon>
        <taxon>Fungi</taxon>
        <taxon>Dikarya</taxon>
        <taxon>Ascomycota</taxon>
        <taxon>Pezizomycotina</taxon>
        <taxon>Eurotiomycetes</taxon>
        <taxon>Chaetothyriomycetidae</taxon>
        <taxon>Chaetothyriales</taxon>
        <taxon>Herpotrichiellaceae</taxon>
        <taxon>Cladophialophora</taxon>
    </lineage>
</organism>
<sequence length="47" mass="5860">MDLERRHCSRRSVPVHSVLSGEQWHGRLLRWHPRHRISRRRWVRLPA</sequence>
<dbReference type="VEuPathDB" id="FungiDB:G647_06052"/>
<dbReference type="Proteomes" id="UP000030678">
    <property type="component" value="Unassembled WGS sequence"/>
</dbReference>
<name>V9D7N6_9EURO</name>
<reference evidence="1 2" key="1">
    <citation type="submission" date="2013-03" db="EMBL/GenBank/DDBJ databases">
        <title>The Genome Sequence of Cladophialophora carrionii CBS 160.54.</title>
        <authorList>
            <consortium name="The Broad Institute Genomics Platform"/>
            <person name="Cuomo C."/>
            <person name="de Hoog S."/>
            <person name="Gorbushina A."/>
            <person name="Walker B."/>
            <person name="Young S.K."/>
            <person name="Zeng Q."/>
            <person name="Gargeya S."/>
            <person name="Fitzgerald M."/>
            <person name="Haas B."/>
            <person name="Abouelleil A."/>
            <person name="Allen A.W."/>
            <person name="Alvarado L."/>
            <person name="Arachchi H.M."/>
            <person name="Berlin A.M."/>
            <person name="Chapman S.B."/>
            <person name="Gainer-Dewar J."/>
            <person name="Goldberg J."/>
            <person name="Griggs A."/>
            <person name="Gujja S."/>
            <person name="Hansen M."/>
            <person name="Howarth C."/>
            <person name="Imamovic A."/>
            <person name="Ireland A."/>
            <person name="Larimer J."/>
            <person name="McCowan C."/>
            <person name="Murphy C."/>
            <person name="Pearson M."/>
            <person name="Poon T.W."/>
            <person name="Priest M."/>
            <person name="Roberts A."/>
            <person name="Saif S."/>
            <person name="Shea T."/>
            <person name="Sisk P."/>
            <person name="Sykes S."/>
            <person name="Wortman J."/>
            <person name="Nusbaum C."/>
            <person name="Birren B."/>
        </authorList>
    </citation>
    <scope>NUCLEOTIDE SEQUENCE [LARGE SCALE GENOMIC DNA]</scope>
    <source>
        <strain evidence="1 2">CBS 160.54</strain>
    </source>
</reference>
<evidence type="ECO:0000313" key="1">
    <source>
        <dbReference type="EMBL" id="ETI21982.1"/>
    </source>
</evidence>
<dbReference type="EMBL" id="KB822706">
    <property type="protein sequence ID" value="ETI21982.1"/>
    <property type="molecule type" value="Genomic_DNA"/>
</dbReference>
<dbReference type="GeneID" id="19984545"/>
<protein>
    <submittedName>
        <fullName evidence="1">Uncharacterized protein</fullName>
    </submittedName>
</protein>
<dbReference type="RefSeq" id="XP_008728599.1">
    <property type="nucleotide sequence ID" value="XM_008730377.1"/>
</dbReference>
<proteinExistence type="predicted"/>
<dbReference type="HOGENOM" id="CLU_3175335_0_0_1"/>
<dbReference type="AlphaFoldDB" id="V9D7N6"/>
<accession>V9D7N6</accession>
<evidence type="ECO:0000313" key="2">
    <source>
        <dbReference type="Proteomes" id="UP000030678"/>
    </source>
</evidence>